<keyword evidence="3" id="KW-1185">Reference proteome</keyword>
<feature type="transmembrane region" description="Helical" evidence="1">
    <location>
        <begin position="7"/>
        <end position="25"/>
    </location>
</feature>
<proteinExistence type="predicted"/>
<dbReference type="EMBL" id="JAVRBK010000004">
    <property type="protein sequence ID" value="KAK5645227.1"/>
    <property type="molecule type" value="Genomic_DNA"/>
</dbReference>
<sequence length="299" mass="34066">MFNTIGEYCVIFIAITLITFIKLLITPEGPSIFNVYRTPSSLHWLKTGVIFTVLSIQKLLRLFSSTSVEYDKLEKAQLLPPKNALDLVYLNGCNSNGDHFIATIARRSNNLADAYLFFKVSSSTLGLLEHPQTPSSTFTSDKDFHEFCVEGLKITPIAPVKKWKISYDGKMRSVTNPSKVYSVQVILRYSSDIPIFDTITDLDPLLTAKAISLEPWSLEYFKLLNKKDRVHYGQFGELSGKIVIEGKQYALNMNSVRYRTYDPNWNWAIFHRSVIHYLNAENGDRFIIGKESMPITLSK</sequence>
<dbReference type="PANTHER" id="PTHR34717">
    <property type="entry name" value="EG:BACR7A4.20 PROTEIN"/>
    <property type="match status" value="1"/>
</dbReference>
<organism evidence="2 3">
    <name type="scientific">Pyrocoelia pectoralis</name>
    <dbReference type="NCBI Taxonomy" id="417401"/>
    <lineage>
        <taxon>Eukaryota</taxon>
        <taxon>Metazoa</taxon>
        <taxon>Ecdysozoa</taxon>
        <taxon>Arthropoda</taxon>
        <taxon>Hexapoda</taxon>
        <taxon>Insecta</taxon>
        <taxon>Pterygota</taxon>
        <taxon>Neoptera</taxon>
        <taxon>Endopterygota</taxon>
        <taxon>Coleoptera</taxon>
        <taxon>Polyphaga</taxon>
        <taxon>Elateriformia</taxon>
        <taxon>Elateroidea</taxon>
        <taxon>Lampyridae</taxon>
        <taxon>Lampyrinae</taxon>
        <taxon>Pyrocoelia</taxon>
    </lineage>
</organism>
<comment type="caution">
    <text evidence="2">The sequence shown here is derived from an EMBL/GenBank/DDBJ whole genome shotgun (WGS) entry which is preliminary data.</text>
</comment>
<evidence type="ECO:0000313" key="3">
    <source>
        <dbReference type="Proteomes" id="UP001329430"/>
    </source>
</evidence>
<gene>
    <name evidence="2" type="ORF">RI129_006527</name>
</gene>
<accession>A0AAN7ZIK1</accession>
<evidence type="ECO:0000256" key="1">
    <source>
        <dbReference type="SAM" id="Phobius"/>
    </source>
</evidence>
<dbReference type="PANTHER" id="PTHR34717:SF1">
    <property type="entry name" value="EG:BACR7A4.20 PROTEIN"/>
    <property type="match status" value="1"/>
</dbReference>
<name>A0AAN7ZIK1_9COLE</name>
<dbReference type="Proteomes" id="UP001329430">
    <property type="component" value="Chromosome 4"/>
</dbReference>
<dbReference type="AlphaFoldDB" id="A0AAN7ZIK1"/>
<keyword evidence="1" id="KW-0472">Membrane</keyword>
<reference evidence="2 3" key="1">
    <citation type="journal article" date="2024" name="Insects">
        <title>An Improved Chromosome-Level Genome Assembly of the Firefly Pyrocoelia pectoralis.</title>
        <authorList>
            <person name="Fu X."/>
            <person name="Meyer-Rochow V.B."/>
            <person name="Ballantyne L."/>
            <person name="Zhu X."/>
        </authorList>
    </citation>
    <scope>NUCLEOTIDE SEQUENCE [LARGE SCALE GENOMIC DNA]</scope>
    <source>
        <strain evidence="2">XCY_ONT2</strain>
    </source>
</reference>
<keyword evidence="1" id="KW-0812">Transmembrane</keyword>
<protein>
    <submittedName>
        <fullName evidence="2">Uncharacterized protein</fullName>
    </submittedName>
</protein>
<keyword evidence="1" id="KW-1133">Transmembrane helix</keyword>
<evidence type="ECO:0000313" key="2">
    <source>
        <dbReference type="EMBL" id="KAK5645227.1"/>
    </source>
</evidence>